<reference evidence="5 6" key="1">
    <citation type="submission" date="2016-09" db="EMBL/GenBank/DDBJ databases">
        <title>Genome Sequence of the Lactobacillus fermentum strain NCC2970 (CNCM I-5068).</title>
        <authorList>
            <person name="Barretto C."/>
            <person name="Ngom-Bru C."/>
            <person name="Genevaz A."/>
            <person name="Fournier C."/>
            <person name="Moine D."/>
            <person name="Kassam M."/>
            <person name="Iltis A."/>
            <person name="Sagory-Zalkind P."/>
            <person name="Faucherand G."/>
            <person name="Descombes P."/>
            <person name="Duboux S."/>
        </authorList>
    </citation>
    <scope>NUCLEOTIDE SEQUENCE [LARGE SCALE GENOMIC DNA]</scope>
    <source>
        <strain evidence="5 6">NCC2970</strain>
    </source>
</reference>
<accession>A0A1D7ZWZ6</accession>
<dbReference type="InterPro" id="IPR046335">
    <property type="entry name" value="LacI/GalR-like_sensor"/>
</dbReference>
<dbReference type="InterPro" id="IPR028082">
    <property type="entry name" value="Peripla_BP_I"/>
</dbReference>
<dbReference type="Gene3D" id="3.40.50.2300">
    <property type="match status" value="2"/>
</dbReference>
<dbReference type="GO" id="GO:0003700">
    <property type="term" value="F:DNA-binding transcription factor activity"/>
    <property type="evidence" value="ECO:0007669"/>
    <property type="project" value="TreeGrafter"/>
</dbReference>
<organism evidence="5 6">
    <name type="scientific">Limosilactobacillus fermentum</name>
    <name type="common">Lactobacillus fermentum</name>
    <dbReference type="NCBI Taxonomy" id="1613"/>
    <lineage>
        <taxon>Bacteria</taxon>
        <taxon>Bacillati</taxon>
        <taxon>Bacillota</taxon>
        <taxon>Bacilli</taxon>
        <taxon>Lactobacillales</taxon>
        <taxon>Lactobacillaceae</taxon>
        <taxon>Limosilactobacillus</taxon>
    </lineage>
</organism>
<sequence length="314" mass="35269">MVAMATIKDIAKLAGVSISTASRALNDNPRISEATRTKVKQIAAELGYSPNYNAQTLTRGEANMVGLVFPVTDQSALANPFHIDLMRGAGVALEQRHYTMMVAITETEERLLETVKSMVTQSKVHNFLLLYTKEKDPVTDYLRDAGMNFVVIGHPEKKGDRFVDNDNIQAGFLATQKLLDDHHCQHVAFVTSPHHWTFEVDRRLGCRQCLNERGLGGTEWVVEEDNAPQFFAQHPEIDGLVCADDILFLQIYRQLEALGRQDQLAIICFNNSRLLGRLLPAIDRVDLRPRQLGIAAVELLFNRQADHQFISFAL</sequence>
<dbReference type="GO" id="GO:0000976">
    <property type="term" value="F:transcription cis-regulatory region binding"/>
    <property type="evidence" value="ECO:0007669"/>
    <property type="project" value="TreeGrafter"/>
</dbReference>
<dbReference type="SMART" id="SM00354">
    <property type="entry name" value="HTH_LACI"/>
    <property type="match status" value="1"/>
</dbReference>
<dbReference type="AlphaFoldDB" id="A0A1D7ZWZ6"/>
<proteinExistence type="predicted"/>
<dbReference type="Pfam" id="PF13377">
    <property type="entry name" value="Peripla_BP_3"/>
    <property type="match status" value="1"/>
</dbReference>
<dbReference type="PATRIC" id="fig|1613.112.peg.958"/>
<gene>
    <name evidence="5" type="ORF">LACFE_CDS0914</name>
</gene>
<evidence type="ECO:0000256" key="2">
    <source>
        <dbReference type="ARBA" id="ARBA00023125"/>
    </source>
</evidence>
<name>A0A1D7ZWZ6_LIMFE</name>
<protein>
    <submittedName>
        <fullName evidence="5">LacI family transcriptional regulator</fullName>
    </submittedName>
</protein>
<dbReference type="InterPro" id="IPR000843">
    <property type="entry name" value="HTH_LacI"/>
</dbReference>
<dbReference type="PANTHER" id="PTHR30146:SF109">
    <property type="entry name" value="HTH-TYPE TRANSCRIPTIONAL REGULATOR GALS"/>
    <property type="match status" value="1"/>
</dbReference>
<evidence type="ECO:0000313" key="6">
    <source>
        <dbReference type="Proteomes" id="UP000094714"/>
    </source>
</evidence>
<dbReference type="EMBL" id="CP017151">
    <property type="protein sequence ID" value="AOR74374.1"/>
    <property type="molecule type" value="Genomic_DNA"/>
</dbReference>
<dbReference type="PROSITE" id="PS50932">
    <property type="entry name" value="HTH_LACI_2"/>
    <property type="match status" value="1"/>
</dbReference>
<dbReference type="SUPFAM" id="SSF47413">
    <property type="entry name" value="lambda repressor-like DNA-binding domains"/>
    <property type="match status" value="1"/>
</dbReference>
<dbReference type="Pfam" id="PF00356">
    <property type="entry name" value="LacI"/>
    <property type="match status" value="1"/>
</dbReference>
<feature type="domain" description="HTH lacI-type" evidence="4">
    <location>
        <begin position="5"/>
        <end position="59"/>
    </location>
</feature>
<dbReference type="Proteomes" id="UP000094714">
    <property type="component" value="Chromosome"/>
</dbReference>
<dbReference type="SUPFAM" id="SSF53822">
    <property type="entry name" value="Periplasmic binding protein-like I"/>
    <property type="match status" value="1"/>
</dbReference>
<evidence type="ECO:0000256" key="3">
    <source>
        <dbReference type="ARBA" id="ARBA00023163"/>
    </source>
</evidence>
<keyword evidence="1" id="KW-0805">Transcription regulation</keyword>
<dbReference type="InterPro" id="IPR010982">
    <property type="entry name" value="Lambda_DNA-bd_dom_sf"/>
</dbReference>
<keyword evidence="2" id="KW-0238">DNA-binding</keyword>
<evidence type="ECO:0000313" key="5">
    <source>
        <dbReference type="EMBL" id="AOR74374.1"/>
    </source>
</evidence>
<dbReference type="Gene3D" id="1.10.260.40">
    <property type="entry name" value="lambda repressor-like DNA-binding domains"/>
    <property type="match status" value="1"/>
</dbReference>
<keyword evidence="3" id="KW-0804">Transcription</keyword>
<dbReference type="PRINTS" id="PR00036">
    <property type="entry name" value="HTHLACI"/>
</dbReference>
<evidence type="ECO:0000259" key="4">
    <source>
        <dbReference type="PROSITE" id="PS50932"/>
    </source>
</evidence>
<dbReference type="PROSITE" id="PS00356">
    <property type="entry name" value="HTH_LACI_1"/>
    <property type="match status" value="1"/>
</dbReference>
<dbReference type="CDD" id="cd01392">
    <property type="entry name" value="HTH_LacI"/>
    <property type="match status" value="1"/>
</dbReference>
<evidence type="ECO:0000256" key="1">
    <source>
        <dbReference type="ARBA" id="ARBA00023015"/>
    </source>
</evidence>
<dbReference type="PANTHER" id="PTHR30146">
    <property type="entry name" value="LACI-RELATED TRANSCRIPTIONAL REPRESSOR"/>
    <property type="match status" value="1"/>
</dbReference>